<keyword evidence="1 4" id="KW-0645">Protease</keyword>
<keyword evidence="10" id="KW-1185">Reference proteome</keyword>
<dbReference type="PANTHER" id="PTHR43399:SF5">
    <property type="entry name" value="PEPTIDASE S8 FAMILY WITH PROTEASE-ASSOCIATED DOMAIN"/>
    <property type="match status" value="1"/>
</dbReference>
<feature type="transmembrane region" description="Helical" evidence="6">
    <location>
        <begin position="1486"/>
        <end position="1507"/>
    </location>
</feature>
<dbReference type="OrthoDB" id="509353at2759"/>
<evidence type="ECO:0000256" key="5">
    <source>
        <dbReference type="SAM" id="MobiDB-lite"/>
    </source>
</evidence>
<dbReference type="InterPro" id="IPR003961">
    <property type="entry name" value="FN3_dom"/>
</dbReference>
<evidence type="ECO:0000256" key="2">
    <source>
        <dbReference type="ARBA" id="ARBA00022801"/>
    </source>
</evidence>
<feature type="region of interest" description="Disordered" evidence="5">
    <location>
        <begin position="1613"/>
        <end position="1709"/>
    </location>
</feature>
<dbReference type="Gene3D" id="2.60.120.380">
    <property type="match status" value="1"/>
</dbReference>
<feature type="domain" description="Fibronectin type-III" evidence="8">
    <location>
        <begin position="1330"/>
        <end position="1463"/>
    </location>
</feature>
<dbReference type="Gene3D" id="2.60.40.10">
    <property type="entry name" value="Immunoglobulins"/>
    <property type="match status" value="1"/>
</dbReference>
<dbReference type="Pfam" id="PF00082">
    <property type="entry name" value="Peptidase_S8"/>
    <property type="match status" value="2"/>
</dbReference>
<proteinExistence type="inferred from homology"/>
<dbReference type="InterPro" id="IPR013783">
    <property type="entry name" value="Ig-like_fold"/>
</dbReference>
<dbReference type="SUPFAM" id="SSF49785">
    <property type="entry name" value="Galactose-binding domain-like"/>
    <property type="match status" value="1"/>
</dbReference>
<dbReference type="InterPro" id="IPR008979">
    <property type="entry name" value="Galactose-bd-like_sf"/>
</dbReference>
<organism evidence="10">
    <name type="scientific">Chlorella variabilis</name>
    <name type="common">Green alga</name>
    <dbReference type="NCBI Taxonomy" id="554065"/>
    <lineage>
        <taxon>Eukaryota</taxon>
        <taxon>Viridiplantae</taxon>
        <taxon>Chlorophyta</taxon>
        <taxon>core chlorophytes</taxon>
        <taxon>Trebouxiophyceae</taxon>
        <taxon>Chlorellales</taxon>
        <taxon>Chlorellaceae</taxon>
        <taxon>Chlorella clade</taxon>
        <taxon>Chlorella</taxon>
    </lineage>
</organism>
<evidence type="ECO:0000313" key="10">
    <source>
        <dbReference type="Proteomes" id="UP000008141"/>
    </source>
</evidence>
<evidence type="ECO:0000256" key="7">
    <source>
        <dbReference type="SAM" id="SignalP"/>
    </source>
</evidence>
<keyword evidence="2 4" id="KW-0378">Hydrolase</keyword>
<dbReference type="GO" id="GO:0004252">
    <property type="term" value="F:serine-type endopeptidase activity"/>
    <property type="evidence" value="ECO:0007669"/>
    <property type="project" value="UniProtKB-UniRule"/>
</dbReference>
<dbReference type="InterPro" id="IPR000209">
    <property type="entry name" value="Peptidase_S8/S53_dom"/>
</dbReference>
<dbReference type="PRINTS" id="PR00723">
    <property type="entry name" value="SUBTILISIN"/>
</dbReference>
<evidence type="ECO:0000256" key="1">
    <source>
        <dbReference type="ARBA" id="ARBA00022670"/>
    </source>
</evidence>
<keyword evidence="7" id="KW-0732">Signal</keyword>
<dbReference type="EMBL" id="GL433843">
    <property type="protein sequence ID" value="EFN55926.1"/>
    <property type="molecule type" value="Genomic_DNA"/>
</dbReference>
<dbReference type="GO" id="GO:0006508">
    <property type="term" value="P:proteolysis"/>
    <property type="evidence" value="ECO:0007669"/>
    <property type="project" value="UniProtKB-KW"/>
</dbReference>
<feature type="chain" id="PRO_5005672949" evidence="7">
    <location>
        <begin position="23"/>
        <end position="1709"/>
    </location>
</feature>
<dbReference type="InterPro" id="IPR036852">
    <property type="entry name" value="Peptidase_S8/S53_dom_sf"/>
</dbReference>
<accession>E1ZDW3</accession>
<dbReference type="KEGG" id="cvr:CHLNCDRAFT_145631"/>
<dbReference type="InParanoid" id="E1ZDW3"/>
<comment type="similarity">
    <text evidence="4">Belongs to the peptidase S8 family.</text>
</comment>
<dbReference type="eggNOG" id="ENOG502QSWT">
    <property type="taxonomic scope" value="Eukaryota"/>
</dbReference>
<dbReference type="PROSITE" id="PS00138">
    <property type="entry name" value="SUBTILASE_SER"/>
    <property type="match status" value="1"/>
</dbReference>
<dbReference type="CDD" id="cd04842">
    <property type="entry name" value="Peptidases_S8_Kp43_protease"/>
    <property type="match status" value="1"/>
</dbReference>
<sequence length="1709" mass="177842">MNLPALLLGIGCLLSAFQNGLAAPEVEFPTIHLRTRQIDTKEEFMRHQRRLLGEAALPAPPTPRHHTASPAWGALRGARQWLLTHRPDLSQPQQAAVVAHIEAAGCHVAHYLPHHTLVVVGPAEAADAVQQHEHVLWLGLHEQRDKLAPEWRGLLQQLEQLAPQLERLAALGRSAGANATQAAAEAAAALRDSLPAASEWNAAAGQLLVGAVVAFPGLAGPTPKRAAAGPVEHQQRSRRVALERERRDAGAAAAADWAPPLLQRFGARVRRGSADAAIVLAPAQRLAEVLDWLAQRPATHWVAPAPKMRLNNIRASTISQSAQPSSSGSSGIDAAYHPIWAAGITGQGQVVGCGDSGIDRFHCFLSDPAFDGSDQWQASVTLQDGIRTLDSTQHRKIRYHRAYGDTEDSNGHGTHVVGTLVGMPYGTTLAEEAAEGYIGMAPDAKVAFIDLADSSSDKIFTPSDLIGGYFGFTSAGIAAGRVRLGGVGTPTSIPVMAITRRIGQQLADAVGAGKALTISFAQSTAPAHSFENLASYSSQGPTLDYRVKPDIVAPGTITSALVGDGSAQDCGVTTMAGTSMATPVTAGSALLLRQYFADGFYPSGRKNPGDSVSPSGALLKAVLLGGAATIGGFEADTGLPVDPPPSFRQGFGRVFLGNSVYLADTPGSRPLQVVDGVPINQGETHSYCIRANGGPLSITLVWTDYPASPMAEKALVHDLDLTVRAAGLNGIPLLGNGGSVADPNTPDRENNVEQVALSSMPPGLVSVTVSGFTIVDAAGTPQYALVVNGDFNGTLTKPGTGNDNPQCTILVAAISAGPNGITSQNPVEFDFGVQGGSSAGINFECRLADSTGNLTSPTNHDWRDCVSPTLYASLPDGAYQFAVRAKGEDIATTQNFVLDTTAPMVSFAADSLQSGAATPEPTANLTFDGSDATGVSFTCTLSASGTVPLQPEVYSGTTKMNMQQVTLGQAYNCTSPQVLHWLLPGTWAFSVVGADPAGNTAPAQQVEWTVEYAEAAGMYTRFLSGPFGLQPKENMTFTFTDLDSAGQAAQVFSAHQCWLEAVGGASAAAYVDCTSPVALPADTKDGSYHFHARVAGANGAAGTEALSTFEVDSVPPEVSIAEPPGAPSSPMLRSNATSVAFNSSEEGVSFYCGLSRSDPGAPAPAAPDASAYYWCTSPAALTNLTDGNYMFAVYAVDGVGNQGKPATSTFLVDITPPAFSDINVPTATAQPEITVAFTATDSGSGINNVTCRFRSLSLADGSPAAVADQGDDSEEESDWQLCTSPQKYSGLQEGRYGVTLRASDKAGLAFQTEEIEVFVDFTPPTVSTDGLPPLGEPVASSVTFHLAELTSDPADSYSNISLYQTLVETVPDEATFGNLQLAIQGGDAPTTGGSSVTKTLNGTGALGRRRLLVESGSGGADATTVPSSAVGSWANCTAECTYEGLSTGLYSIRVRAVDAAGNVGNATEKYPFEVDSSIGSTPFPTWAIIACAAGGALALGTLAYFLWRCCCAAPRRTSGAPPQGAMHSPAAASSTYTYSPGSRAYTPYSQGYSPGNGGSGAWGYGAQQPPYAANGYYANGHANGHGVNGHPPGSAEALGITPHTDPIEAQQLALAAAASQREAARRQPSRTPSRAPSQHHHLPPGAAAPRPLDEERQVRLAIDASLQEQQARTRREAEDADLRAAIEASLREQHSRRQSGQDGWAKFSS</sequence>
<dbReference type="SMART" id="SM00060">
    <property type="entry name" value="FN3"/>
    <property type="match status" value="3"/>
</dbReference>
<keyword evidence="6" id="KW-0472">Membrane</keyword>
<feature type="active site" description="Charge relay system" evidence="4">
    <location>
        <position position="355"/>
    </location>
</feature>
<keyword evidence="3 4" id="KW-0720">Serine protease</keyword>
<evidence type="ECO:0000256" key="4">
    <source>
        <dbReference type="PROSITE-ProRule" id="PRU01240"/>
    </source>
</evidence>
<keyword evidence="6" id="KW-0812">Transmembrane</keyword>
<name>E1ZDW3_CHLVA</name>
<dbReference type="InterPro" id="IPR023828">
    <property type="entry name" value="Peptidase_S8_Ser-AS"/>
</dbReference>
<dbReference type="InterPro" id="IPR015500">
    <property type="entry name" value="Peptidase_S8_subtilisin-rel"/>
</dbReference>
<dbReference type="OMA" id="DEWHECD"/>
<reference evidence="9 10" key="1">
    <citation type="journal article" date="2010" name="Plant Cell">
        <title>The Chlorella variabilis NC64A genome reveals adaptation to photosymbiosis, coevolution with viruses, and cryptic sex.</title>
        <authorList>
            <person name="Blanc G."/>
            <person name="Duncan G."/>
            <person name="Agarkova I."/>
            <person name="Borodovsky M."/>
            <person name="Gurnon J."/>
            <person name="Kuo A."/>
            <person name="Lindquist E."/>
            <person name="Lucas S."/>
            <person name="Pangilinan J."/>
            <person name="Polle J."/>
            <person name="Salamov A."/>
            <person name="Terry A."/>
            <person name="Yamada T."/>
            <person name="Dunigan D.D."/>
            <person name="Grigoriev I.V."/>
            <person name="Claverie J.M."/>
            <person name="Van Etten J.L."/>
        </authorList>
    </citation>
    <scope>NUCLEOTIDE SEQUENCE [LARGE SCALE GENOMIC DNA]</scope>
    <source>
        <strain evidence="9 10">NC64A</strain>
    </source>
</reference>
<evidence type="ECO:0000256" key="6">
    <source>
        <dbReference type="SAM" id="Phobius"/>
    </source>
</evidence>
<dbReference type="GeneID" id="17355328"/>
<evidence type="ECO:0000259" key="8">
    <source>
        <dbReference type="SMART" id="SM00060"/>
    </source>
</evidence>
<evidence type="ECO:0000256" key="3">
    <source>
        <dbReference type="ARBA" id="ARBA00022825"/>
    </source>
</evidence>
<gene>
    <name evidence="9" type="ORF">CHLNCDRAFT_145631</name>
</gene>
<feature type="domain" description="Fibronectin type-III" evidence="8">
    <location>
        <begin position="1124"/>
        <end position="1202"/>
    </location>
</feature>
<dbReference type="InterPro" id="IPR003903">
    <property type="entry name" value="UIM_dom"/>
</dbReference>
<dbReference type="SUPFAM" id="SSF52743">
    <property type="entry name" value="Subtilisin-like"/>
    <property type="match status" value="1"/>
</dbReference>
<keyword evidence="6" id="KW-1133">Transmembrane helix</keyword>
<dbReference type="SMART" id="SM00726">
    <property type="entry name" value="UIM"/>
    <property type="match status" value="3"/>
</dbReference>
<feature type="active site" description="Charge relay system" evidence="4">
    <location>
        <position position="579"/>
    </location>
</feature>
<protein>
    <submittedName>
        <fullName evidence="9">Expressed protein</fullName>
    </submittedName>
</protein>
<dbReference type="Gene3D" id="3.40.50.200">
    <property type="entry name" value="Peptidase S8/S53 domain"/>
    <property type="match status" value="2"/>
</dbReference>
<feature type="compositionally biased region" description="Basic and acidic residues" evidence="5">
    <location>
        <begin position="1671"/>
        <end position="1695"/>
    </location>
</feature>
<dbReference type="InterPro" id="IPR034058">
    <property type="entry name" value="TagA/B/C/D_pept_dom"/>
</dbReference>
<dbReference type="InterPro" id="IPR051048">
    <property type="entry name" value="Peptidase_S8/S53_subtilisin"/>
</dbReference>
<dbReference type="Proteomes" id="UP000008141">
    <property type="component" value="Unassembled WGS sequence"/>
</dbReference>
<dbReference type="PROSITE" id="PS51892">
    <property type="entry name" value="SUBTILASE"/>
    <property type="match status" value="1"/>
</dbReference>
<feature type="signal peptide" evidence="7">
    <location>
        <begin position="1"/>
        <end position="22"/>
    </location>
</feature>
<feature type="active site" description="Charge relay system" evidence="4">
    <location>
        <position position="412"/>
    </location>
</feature>
<dbReference type="RefSeq" id="XP_005848028.1">
    <property type="nucleotide sequence ID" value="XM_005847966.1"/>
</dbReference>
<evidence type="ECO:0000313" key="9">
    <source>
        <dbReference type="EMBL" id="EFN55926.1"/>
    </source>
</evidence>
<feature type="domain" description="Fibronectin type-III" evidence="8">
    <location>
        <begin position="1216"/>
        <end position="1309"/>
    </location>
</feature>
<dbReference type="PANTHER" id="PTHR43399">
    <property type="entry name" value="SUBTILISIN-RELATED"/>
    <property type="match status" value="1"/>
</dbReference>